<keyword evidence="18" id="KW-0326">Glycosidase</keyword>
<evidence type="ECO:0000313" key="25">
    <source>
        <dbReference type="Proteomes" id="UP001562425"/>
    </source>
</evidence>
<evidence type="ECO:0000256" key="22">
    <source>
        <dbReference type="SAM" id="SignalP"/>
    </source>
</evidence>
<evidence type="ECO:0000256" key="15">
    <source>
        <dbReference type="ARBA" id="ARBA00023098"/>
    </source>
</evidence>
<feature type="chain" id="PRO_5044892333" description="Glycosyl hydrolase family 13 catalytic domain-containing protein" evidence="22">
    <location>
        <begin position="30"/>
        <end position="1065"/>
    </location>
</feature>
<dbReference type="FunFam" id="3.90.400.10:FF:000001">
    <property type="entry name" value="Maltase A3, isoform A"/>
    <property type="match status" value="1"/>
</dbReference>
<evidence type="ECO:0000256" key="14">
    <source>
        <dbReference type="ARBA" id="ARBA00023034"/>
    </source>
</evidence>
<keyword evidence="11 22" id="KW-0732">Signal</keyword>
<dbReference type="CDD" id="cd11328">
    <property type="entry name" value="AmyAc_maltase"/>
    <property type="match status" value="1"/>
</dbReference>
<dbReference type="GO" id="GO:0008120">
    <property type="term" value="F:ceramide glucosyltransferase activity"/>
    <property type="evidence" value="ECO:0007669"/>
    <property type="project" value="UniProtKB-ARBA"/>
</dbReference>
<evidence type="ECO:0000256" key="1">
    <source>
        <dbReference type="ARBA" id="ARBA00001657"/>
    </source>
</evidence>
<comment type="similarity">
    <text evidence="6">Belongs to the glycosyl hydrolase 13 family.</text>
</comment>
<evidence type="ECO:0000256" key="6">
    <source>
        <dbReference type="ARBA" id="ARBA00008061"/>
    </source>
</evidence>
<keyword evidence="13 21" id="KW-1133">Transmembrane helix</keyword>
<dbReference type="Pfam" id="PF00128">
    <property type="entry name" value="Alpha-amylase"/>
    <property type="match status" value="1"/>
</dbReference>
<sequence length="1065" mass="120774">MAQVGSNQRLICASIALLVVLLQVGASYGDNLRELSVSDWWEKAGFYQIYPRSFKDSDGDGIGDLKGIEGKLEYLKGIGMKAFWLSPIYKSPMADFGYDIADFVDIQPEYGTMSDFESLVKKAKELGLKLILDFVPNHSSDEHEWFVKSEKREEGYEDYYVWNDGIVDSDGLRSPPNNWNEAFRGSAWQWSETRQQYYLHQFHRKQPDLNYRNPAVVEAMKNVLRFWLGKGVDGFRIDAVPWLFEDEQLRDEPLSGWSSDDPLRPEYLNHIYTQDLPETVDMVYQWREVLDEYKNEKGGETRVLMTESWSALSVVQTYFNDSNGRLGSQMPFNFQLIMRLDENSKASDYKTVIDSWLDAVPVGHAPNWVLGNHDKRRVASRMGGEHMADIMEMVELSMPGVSITYQGEELGMTDTYISWTDTKDPSACQTNENVYEQYTRDPARTPFQWDATANAGFTTASKPWLPVNSNYATINVDSEQKADKSHLKVFEELVKLRDDDDFHSSQFGTAVLGQSTFAIIRIANGRTYFTLVNLANAQDTVNVAELFTKFSTTKSFDTAVVRVASVSSKRAAKESVTLSSIQLDPEERAEKKAALGTPGSGRTTDRRENRCPELVVVCGQGLSVNPGDLHQNASPLAVDCRRRCRSLWKEEGVCCKHGKRSCWKSATMITVVHCLAIGILVFWCGKWLVHAMAITYGKLKLHKKTNGVTNQPRETPYPTVSILKPLMGVDPNLASNLETFFLMDYPSQYELLFCIECPDDPAIDVVNRLREKYPNIETSLLLGGSDVGVNPKVNNLYPGYLVARYELIMISDAGIRMKTDTLTDMVNHMTERVGLVHQMPFVCDREGFAAAFEKIYFGTVQSRIYLCADLLGINCHTGMSCMMRKDVLDELGGIQAFGCYLAEDFFLAKGFHDAGWKLSISSQPAWQNSGICDISSFQARLTRWAKLRVAMVPGTILLEPLSECVIVGMFACWAAKILFRWNPLVFFLIHTLFWFLSDWVLLSIIQNGSLPFNKFTFFVGWAFRELSGPYLFFNALWNPAIRWRTRVYKLAWGGVAYELTSQIKS</sequence>
<dbReference type="InterPro" id="IPR006047">
    <property type="entry name" value="GH13_cat_dom"/>
</dbReference>
<comment type="catalytic activity">
    <reaction evidence="19">
        <text>UDP-alpha-D-xylose + an N-acylsphing-4-enine = a beta-D-xylosyl-(1&lt;-&gt;1')-N-acylsphing-4-enine + UDP + H(+)</text>
        <dbReference type="Rhea" id="RHEA:70243"/>
        <dbReference type="ChEBI" id="CHEBI:15378"/>
        <dbReference type="ChEBI" id="CHEBI:52639"/>
        <dbReference type="ChEBI" id="CHEBI:57632"/>
        <dbReference type="ChEBI" id="CHEBI:58223"/>
        <dbReference type="ChEBI" id="CHEBI:189068"/>
    </reaction>
    <physiologicalReaction direction="left-to-right" evidence="19">
        <dbReference type="Rhea" id="RHEA:70244"/>
    </physiologicalReaction>
</comment>
<evidence type="ECO:0000259" key="23">
    <source>
        <dbReference type="SMART" id="SM00642"/>
    </source>
</evidence>
<dbReference type="InterPro" id="IPR029044">
    <property type="entry name" value="Nucleotide-diphossugar_trans"/>
</dbReference>
<feature type="signal peptide" evidence="22">
    <location>
        <begin position="1"/>
        <end position="29"/>
    </location>
</feature>
<keyword evidence="14" id="KW-0333">Golgi apparatus</keyword>
<keyword evidence="16 21" id="KW-0472">Membrane</keyword>
<dbReference type="AlphaFoldDB" id="A0ABD1CHQ4"/>
<dbReference type="InterPro" id="IPR025993">
    <property type="entry name" value="Ceramide_glucosylTrfase"/>
</dbReference>
<dbReference type="Gene3D" id="2.60.40.1180">
    <property type="entry name" value="Golgi alpha-mannosidase II"/>
    <property type="match status" value="1"/>
</dbReference>
<feature type="domain" description="Glycosyl hydrolase family 13 catalytic" evidence="23">
    <location>
        <begin position="48"/>
        <end position="444"/>
    </location>
</feature>
<evidence type="ECO:0000256" key="5">
    <source>
        <dbReference type="ARBA" id="ARBA00006739"/>
    </source>
</evidence>
<evidence type="ECO:0000313" key="24">
    <source>
        <dbReference type="EMBL" id="KAL1375647.1"/>
    </source>
</evidence>
<evidence type="ECO:0000256" key="19">
    <source>
        <dbReference type="ARBA" id="ARBA00047869"/>
    </source>
</evidence>
<dbReference type="SUPFAM" id="SSF51445">
    <property type="entry name" value="(Trans)glycosidases"/>
    <property type="match status" value="1"/>
</dbReference>
<dbReference type="Pfam" id="PF13506">
    <property type="entry name" value="Glyco_transf_21"/>
    <property type="match status" value="1"/>
</dbReference>
<keyword evidence="25" id="KW-1185">Reference proteome</keyword>
<evidence type="ECO:0000256" key="9">
    <source>
        <dbReference type="ARBA" id="ARBA00022679"/>
    </source>
</evidence>
<feature type="transmembrane region" description="Helical" evidence="21">
    <location>
        <begin position="985"/>
        <end position="1005"/>
    </location>
</feature>
<comment type="pathway">
    <text evidence="4">Sphingolipid metabolism.</text>
</comment>
<dbReference type="GO" id="GO:0006629">
    <property type="term" value="P:lipid metabolic process"/>
    <property type="evidence" value="ECO:0007669"/>
    <property type="project" value="UniProtKB-KW"/>
</dbReference>
<gene>
    <name evidence="24" type="ORF">pipiens_017377</name>
</gene>
<dbReference type="SMART" id="SM00642">
    <property type="entry name" value="Aamy"/>
    <property type="match status" value="1"/>
</dbReference>
<keyword evidence="9" id="KW-0808">Transferase</keyword>
<dbReference type="CDD" id="cd02520">
    <property type="entry name" value="Glucosylceramide_synthase"/>
    <property type="match status" value="1"/>
</dbReference>
<evidence type="ECO:0000256" key="21">
    <source>
        <dbReference type="SAM" id="Phobius"/>
    </source>
</evidence>
<evidence type="ECO:0000256" key="8">
    <source>
        <dbReference type="ARBA" id="ARBA00022676"/>
    </source>
</evidence>
<dbReference type="Gene3D" id="3.90.400.10">
    <property type="entry name" value="Oligo-1,6-glucosidase, Domain 2"/>
    <property type="match status" value="1"/>
</dbReference>
<dbReference type="Gene3D" id="3.20.20.80">
    <property type="entry name" value="Glycosidases"/>
    <property type="match status" value="1"/>
</dbReference>
<evidence type="ECO:0000256" key="2">
    <source>
        <dbReference type="ARBA" id="ARBA00004653"/>
    </source>
</evidence>
<comment type="subcellular location">
    <subcellularLocation>
        <location evidence="2">Golgi apparatus membrane</location>
        <topology evidence="2">Multi-pass membrane protein</topology>
    </subcellularLocation>
</comment>
<keyword evidence="15" id="KW-0443">Lipid metabolism</keyword>
<comment type="pathway">
    <text evidence="3">Lipid metabolism; sphingolipid metabolism.</text>
</comment>
<keyword evidence="12" id="KW-0378">Hydrolase</keyword>
<evidence type="ECO:0000256" key="20">
    <source>
        <dbReference type="ARBA" id="ARBA00048104"/>
    </source>
</evidence>
<evidence type="ECO:0000256" key="7">
    <source>
        <dbReference type="ARBA" id="ARBA00022516"/>
    </source>
</evidence>
<dbReference type="GO" id="GO:0000139">
    <property type="term" value="C:Golgi membrane"/>
    <property type="evidence" value="ECO:0007669"/>
    <property type="project" value="UniProtKB-SubCell"/>
</dbReference>
<dbReference type="PANTHER" id="PTHR10357">
    <property type="entry name" value="ALPHA-AMYLASE FAMILY MEMBER"/>
    <property type="match status" value="1"/>
</dbReference>
<keyword evidence="8" id="KW-0328">Glycosyltransferase</keyword>
<evidence type="ECO:0000256" key="18">
    <source>
        <dbReference type="ARBA" id="ARBA00023295"/>
    </source>
</evidence>
<evidence type="ECO:0000256" key="13">
    <source>
        <dbReference type="ARBA" id="ARBA00022989"/>
    </source>
</evidence>
<evidence type="ECO:0000256" key="17">
    <source>
        <dbReference type="ARBA" id="ARBA00023180"/>
    </source>
</evidence>
<protein>
    <recommendedName>
        <fullName evidence="23">Glycosyl hydrolase family 13 catalytic domain-containing protein</fullName>
    </recommendedName>
</protein>
<dbReference type="SUPFAM" id="SSF53448">
    <property type="entry name" value="Nucleotide-diphospho-sugar transferases"/>
    <property type="match status" value="1"/>
</dbReference>
<keyword evidence="10 21" id="KW-0812">Transmembrane</keyword>
<evidence type="ECO:0000256" key="10">
    <source>
        <dbReference type="ARBA" id="ARBA00022692"/>
    </source>
</evidence>
<name>A0ABD1CHQ4_CULPP</name>
<dbReference type="Gene3D" id="3.90.550.10">
    <property type="entry name" value="Spore Coat Polysaccharide Biosynthesis Protein SpsA, Chain A"/>
    <property type="match status" value="1"/>
</dbReference>
<accession>A0ABD1CHQ4</accession>
<evidence type="ECO:0000256" key="4">
    <source>
        <dbReference type="ARBA" id="ARBA00004991"/>
    </source>
</evidence>
<dbReference type="InterPro" id="IPR017853">
    <property type="entry name" value="GH"/>
</dbReference>
<evidence type="ECO:0000256" key="11">
    <source>
        <dbReference type="ARBA" id="ARBA00022729"/>
    </source>
</evidence>
<comment type="catalytic activity">
    <reaction evidence="20">
        <text>N-(9Z-octadecenoyl)-sphing-4-enine + UDP-alpha-D-xylose = beta-D-xylosyl-(1&lt;-&gt;1')-N-(9Z-octadecenoyl)-sphing-4-enine + UDP + H(+)</text>
        <dbReference type="Rhea" id="RHEA:70247"/>
        <dbReference type="ChEBI" id="CHEBI:15378"/>
        <dbReference type="ChEBI" id="CHEBI:57632"/>
        <dbReference type="ChEBI" id="CHEBI:58223"/>
        <dbReference type="ChEBI" id="CHEBI:77996"/>
        <dbReference type="ChEBI" id="CHEBI:189081"/>
    </reaction>
    <physiologicalReaction direction="left-to-right" evidence="20">
        <dbReference type="Rhea" id="RHEA:70248"/>
    </physiologicalReaction>
</comment>
<evidence type="ECO:0000256" key="12">
    <source>
        <dbReference type="ARBA" id="ARBA00022801"/>
    </source>
</evidence>
<feature type="transmembrane region" description="Helical" evidence="21">
    <location>
        <begin position="666"/>
        <end position="689"/>
    </location>
</feature>
<dbReference type="EMBL" id="JBEHCU010012324">
    <property type="protein sequence ID" value="KAL1375647.1"/>
    <property type="molecule type" value="Genomic_DNA"/>
</dbReference>
<comment type="similarity">
    <text evidence="5">Belongs to the glycosyltransferase 2 family.</text>
</comment>
<dbReference type="GO" id="GO:0004558">
    <property type="term" value="F:alpha-1,4-glucosidase activity"/>
    <property type="evidence" value="ECO:0007669"/>
    <property type="project" value="UniProtKB-EC"/>
</dbReference>
<evidence type="ECO:0000256" key="16">
    <source>
        <dbReference type="ARBA" id="ARBA00023136"/>
    </source>
</evidence>
<dbReference type="PANTHER" id="PTHR10357:SF234">
    <property type="entry name" value="MALTASE A2-RELATED"/>
    <property type="match status" value="1"/>
</dbReference>
<organism evidence="24 25">
    <name type="scientific">Culex pipiens pipiens</name>
    <name type="common">Northern house mosquito</name>
    <dbReference type="NCBI Taxonomy" id="38569"/>
    <lineage>
        <taxon>Eukaryota</taxon>
        <taxon>Metazoa</taxon>
        <taxon>Ecdysozoa</taxon>
        <taxon>Arthropoda</taxon>
        <taxon>Hexapoda</taxon>
        <taxon>Insecta</taxon>
        <taxon>Pterygota</taxon>
        <taxon>Neoptera</taxon>
        <taxon>Endopterygota</taxon>
        <taxon>Diptera</taxon>
        <taxon>Nematocera</taxon>
        <taxon>Culicoidea</taxon>
        <taxon>Culicidae</taxon>
        <taxon>Culicinae</taxon>
        <taxon>Culicini</taxon>
        <taxon>Culex</taxon>
        <taxon>Culex</taxon>
    </lineage>
</organism>
<evidence type="ECO:0000256" key="3">
    <source>
        <dbReference type="ARBA" id="ARBA00004760"/>
    </source>
</evidence>
<proteinExistence type="inferred from homology"/>
<dbReference type="InterPro" id="IPR013780">
    <property type="entry name" value="Glyco_hydro_b"/>
</dbReference>
<dbReference type="InterPro" id="IPR045857">
    <property type="entry name" value="O16G_dom_2"/>
</dbReference>
<reference evidence="24 25" key="1">
    <citation type="submission" date="2024-05" db="EMBL/GenBank/DDBJ databases">
        <title>Culex pipiens pipiens assembly and annotation.</title>
        <authorList>
            <person name="Alout H."/>
            <person name="Durand T."/>
        </authorList>
    </citation>
    <scope>NUCLEOTIDE SEQUENCE [LARGE SCALE GENOMIC DNA]</scope>
    <source>
        <strain evidence="24">HA-2024</strain>
        <tissue evidence="24">Whole body</tissue>
    </source>
</reference>
<keyword evidence="17" id="KW-0325">Glycoprotein</keyword>
<keyword evidence="7" id="KW-0444">Lipid biosynthesis</keyword>
<comment type="caution">
    <text evidence="24">The sequence shown here is derived from an EMBL/GenBank/DDBJ whole genome shotgun (WGS) entry which is preliminary data.</text>
</comment>
<dbReference type="Proteomes" id="UP001562425">
    <property type="component" value="Unassembled WGS sequence"/>
</dbReference>
<dbReference type="FunFam" id="3.90.550.10:FF:000041">
    <property type="entry name" value="UDP-glucose ceramide glucosyltransferase"/>
    <property type="match status" value="1"/>
</dbReference>
<comment type="catalytic activity">
    <reaction evidence="1">
        <text>Hydrolysis of terminal, non-reducing (1-&gt;4)-linked alpha-D-glucose residues with release of alpha-D-glucose.</text>
        <dbReference type="EC" id="3.2.1.20"/>
    </reaction>
</comment>